<evidence type="ECO:0000313" key="2">
    <source>
        <dbReference type="EMBL" id="QGA65282.1"/>
    </source>
</evidence>
<dbReference type="NCBIfam" id="TIGR02532">
    <property type="entry name" value="IV_pilin_GFxxxE"/>
    <property type="match status" value="1"/>
</dbReference>
<proteinExistence type="predicted"/>
<keyword evidence="1" id="KW-0472">Membrane</keyword>
<dbReference type="EMBL" id="CP045699">
    <property type="protein sequence ID" value="QGA65282.1"/>
    <property type="molecule type" value="Genomic_DNA"/>
</dbReference>
<dbReference type="InterPro" id="IPR012902">
    <property type="entry name" value="N_methyl_site"/>
</dbReference>
<evidence type="ECO:0000256" key="1">
    <source>
        <dbReference type="SAM" id="Phobius"/>
    </source>
</evidence>
<name>A0A5Q0TDK2_9VIBR</name>
<dbReference type="InterPro" id="IPR031982">
    <property type="entry name" value="PilE-like"/>
</dbReference>
<keyword evidence="3" id="KW-1185">Reference proteome</keyword>
<dbReference type="Proteomes" id="UP000348942">
    <property type="component" value="Chromosome 1"/>
</dbReference>
<dbReference type="Gene3D" id="3.30.700.10">
    <property type="entry name" value="Glycoprotein, Type 4 Pilin"/>
    <property type="match status" value="1"/>
</dbReference>
<dbReference type="Pfam" id="PF07963">
    <property type="entry name" value="N_methyl"/>
    <property type="match status" value="1"/>
</dbReference>
<accession>A0A5Q0TDK2</accession>
<sequence>MIRKNGCMQNTKRHKGMTLIELLIVVAIIGVLAAITYPSYQEHVLKGHRSSAMADMLKIQIEMELSKSKIGAYNSATIVSGGSCDFCDTDSERYTFSVTESSATNMEAYTIKAVPRKNSPQIKDKCGTLSLNAGSVGTANKAGVAVDGCW</sequence>
<dbReference type="InterPro" id="IPR045584">
    <property type="entry name" value="Pilin-like"/>
</dbReference>
<keyword evidence="1" id="KW-1133">Transmembrane helix</keyword>
<dbReference type="GO" id="GO:0043683">
    <property type="term" value="P:type IV pilus assembly"/>
    <property type="evidence" value="ECO:0007669"/>
    <property type="project" value="InterPro"/>
</dbReference>
<dbReference type="PROSITE" id="PS00409">
    <property type="entry name" value="PROKAR_NTER_METHYL"/>
    <property type="match status" value="1"/>
</dbReference>
<protein>
    <submittedName>
        <fullName evidence="2">Prepilin-type N-terminal cleavage/methylation domain-containing protein</fullName>
    </submittedName>
</protein>
<dbReference type="AlphaFoldDB" id="A0A5Q0TDK2"/>
<feature type="transmembrane region" description="Helical" evidence="1">
    <location>
        <begin position="20"/>
        <end position="40"/>
    </location>
</feature>
<dbReference type="PANTHER" id="PTHR30093:SF47">
    <property type="entry name" value="TYPE IV PILUS NON-CORE MINOR PILIN PILE"/>
    <property type="match status" value="1"/>
</dbReference>
<dbReference type="RefSeq" id="WP_153447431.1">
    <property type="nucleotide sequence ID" value="NZ_CP045699.1"/>
</dbReference>
<keyword evidence="1" id="KW-0812">Transmembrane</keyword>
<evidence type="ECO:0000313" key="3">
    <source>
        <dbReference type="Proteomes" id="UP000348942"/>
    </source>
</evidence>
<dbReference type="PANTHER" id="PTHR30093">
    <property type="entry name" value="GENERAL SECRETION PATHWAY PROTEIN G"/>
    <property type="match status" value="1"/>
</dbReference>
<dbReference type="SUPFAM" id="SSF54523">
    <property type="entry name" value="Pili subunits"/>
    <property type="match status" value="1"/>
</dbReference>
<dbReference type="Pfam" id="PF16732">
    <property type="entry name" value="ComP_DUS"/>
    <property type="match status" value="1"/>
</dbReference>
<organism evidence="2 3">
    <name type="scientific">Vibrio algicola</name>
    <dbReference type="NCBI Taxonomy" id="2662262"/>
    <lineage>
        <taxon>Bacteria</taxon>
        <taxon>Pseudomonadati</taxon>
        <taxon>Pseudomonadota</taxon>
        <taxon>Gammaproteobacteria</taxon>
        <taxon>Vibrionales</taxon>
        <taxon>Vibrionaceae</taxon>
        <taxon>Vibrio</taxon>
    </lineage>
</organism>
<gene>
    <name evidence="2" type="ORF">GFB47_07555</name>
</gene>
<reference evidence="2 3" key="1">
    <citation type="submission" date="2019-10" db="EMBL/GenBank/DDBJ databases">
        <title>Vibrio sp. nov., isolated from Coralline algae surface.</title>
        <authorList>
            <person name="Geng Y."/>
            <person name="Zhang X."/>
        </authorList>
    </citation>
    <scope>NUCLEOTIDE SEQUENCE [LARGE SCALE GENOMIC DNA]</scope>
    <source>
        <strain evidence="2 3">SM1977</strain>
    </source>
</reference>